<dbReference type="SMART" id="SM01157">
    <property type="entry name" value="DUF1719"/>
    <property type="match status" value="1"/>
</dbReference>
<name>A0ABC9GAL7_9POAL</name>
<reference evidence="2" key="1">
    <citation type="submission" date="2024-06" db="EMBL/GenBank/DDBJ databases">
        <authorList>
            <person name="Ryan C."/>
        </authorList>
    </citation>
    <scope>NUCLEOTIDE SEQUENCE [LARGE SCALE GENOMIC DNA]</scope>
</reference>
<accession>A0ABC9GAL7</accession>
<dbReference type="Proteomes" id="UP001497457">
    <property type="component" value="Chromosome 8b"/>
</dbReference>
<dbReference type="AlphaFoldDB" id="A0ABC9GAL7"/>
<reference evidence="1 2" key="2">
    <citation type="submission" date="2024-10" db="EMBL/GenBank/DDBJ databases">
        <authorList>
            <person name="Ryan C."/>
        </authorList>
    </citation>
    <scope>NUCLEOTIDE SEQUENCE [LARGE SCALE GENOMIC DNA]</scope>
</reference>
<dbReference type="PANTHER" id="PTHR33377">
    <property type="entry name" value="OS10G0134700 PROTEIN-RELATED"/>
    <property type="match status" value="1"/>
</dbReference>
<evidence type="ECO:0000313" key="2">
    <source>
        <dbReference type="Proteomes" id="UP001497457"/>
    </source>
</evidence>
<protein>
    <submittedName>
        <fullName evidence="1">Uncharacterized protein</fullName>
    </submittedName>
</protein>
<evidence type="ECO:0000313" key="1">
    <source>
        <dbReference type="EMBL" id="CAL5089831.1"/>
    </source>
</evidence>
<gene>
    <name evidence="1" type="ORF">URODEC1_LOCUS113553</name>
</gene>
<proteinExistence type="predicted"/>
<dbReference type="Pfam" id="PF08224">
    <property type="entry name" value="DUF1719"/>
    <property type="match status" value="1"/>
</dbReference>
<dbReference type="InterPro" id="IPR013181">
    <property type="entry name" value="DUF1719"/>
</dbReference>
<dbReference type="PANTHER" id="PTHR33377:SF4">
    <property type="entry name" value="OS07G0285800 PROTEIN"/>
    <property type="match status" value="1"/>
</dbReference>
<dbReference type="EMBL" id="OZ075118">
    <property type="protein sequence ID" value="CAL5089831.1"/>
    <property type="molecule type" value="Genomic_DNA"/>
</dbReference>
<keyword evidence="2" id="KW-1185">Reference proteome</keyword>
<organism evidence="1 2">
    <name type="scientific">Urochloa decumbens</name>
    <dbReference type="NCBI Taxonomy" id="240449"/>
    <lineage>
        <taxon>Eukaryota</taxon>
        <taxon>Viridiplantae</taxon>
        <taxon>Streptophyta</taxon>
        <taxon>Embryophyta</taxon>
        <taxon>Tracheophyta</taxon>
        <taxon>Spermatophyta</taxon>
        <taxon>Magnoliopsida</taxon>
        <taxon>Liliopsida</taxon>
        <taxon>Poales</taxon>
        <taxon>Poaceae</taxon>
        <taxon>PACMAD clade</taxon>
        <taxon>Panicoideae</taxon>
        <taxon>Panicodae</taxon>
        <taxon>Paniceae</taxon>
        <taxon>Melinidinae</taxon>
        <taxon>Urochloa</taxon>
    </lineage>
</organism>
<sequence length="456" mass="52894">MVISAVVQEAVTRVSSLVFSKCRDMAPEAHTIERVEMALAELEFALERSAKLPITDVSLLNRRKVFKGAYIEGVDLLNKYRRLAMQAQEETCSQVVKRKRWITRAKVLLIATSVGLNKQGDVRRLEWFADRARRFLRDLECGCSLLHYTFCNLLVRHLLEGKSLTYEMVQASCRRRLFISPMCFEERGIEAKLAYYYKNRMRPEKSFRLGSILRLSETIDIVGTLIDCLRLLTSQFKIVAESAIGELTLLANFQDSNHSYLSQPRMITESDAEFTQSLRRDPLCCEADGQRPFTTKTTSSSEPSYKFPNQPYKLPDQVNLIYFQCYVSAHEYNLHSSTDEMCRNAGADWRSPLELTTCFTPHIFPQDRQEIYAVEVIEGKKERRDVSVEQMAEVVRSRAISSLIHQSEARKYEMFMFYGHAAAYILLKKWRTEIGRLVEPKIKSKTRRVAKRRRRN</sequence>